<dbReference type="EMBL" id="HBIP01016354">
    <property type="protein sequence ID" value="CAE0494481.1"/>
    <property type="molecule type" value="Transcribed_RNA"/>
</dbReference>
<sequence length="436" mass="46661">MTLLWDRDIHMSRLAPKPWRLYCRGADRALRVIGVRARGPTKRSLSYLVTKEETSTFAGAASTEKIRHVTCAVQQANEGQEGLGAGDEAGTWIAFQAPGNETQAKSVGGSSRLRTKKRRRRILRVLPTTDASALTRLLTAEVRKSEEVVVQAVGAQGGCVAMCAISQARSASHTLGSFDLALKPLMLVGDPPPNVRHGLGNAGKKARGQRPSSRLSDRFLFFLHRVPLQAGVLAPIGQQQQPVVAQAGSEEHAFTLSATLAKALLPEARWKHLLKVSQETTLPTKPLIAGSQPGDAHGGESSSKGVMAASGNALLRALQGICLARGRLWKKGKELPSDVGLDLLLFVDAPPEPLVADDGKQKGTRRSKHTHTPREAMGGASETVAQQAGVHFLAFICGKWDWDVNVEGNGGGVLDASLREDGYIAPAAEDEFIMPL</sequence>
<dbReference type="AlphaFoldDB" id="A0A7S3QVP6"/>
<proteinExistence type="predicted"/>
<reference evidence="2" key="1">
    <citation type="submission" date="2021-01" db="EMBL/GenBank/DDBJ databases">
        <authorList>
            <person name="Corre E."/>
            <person name="Pelletier E."/>
            <person name="Niang G."/>
            <person name="Scheremetjew M."/>
            <person name="Finn R."/>
            <person name="Kale V."/>
            <person name="Holt S."/>
            <person name="Cochrane G."/>
            <person name="Meng A."/>
            <person name="Brown T."/>
            <person name="Cohen L."/>
        </authorList>
    </citation>
    <scope>NUCLEOTIDE SEQUENCE</scope>
    <source>
        <strain evidence="2">CCMP1320</strain>
    </source>
</reference>
<feature type="region of interest" description="Disordered" evidence="1">
    <location>
        <begin position="355"/>
        <end position="381"/>
    </location>
</feature>
<name>A0A7S3QVP6_DUNTE</name>
<organism evidence="2">
    <name type="scientific">Dunaliella tertiolecta</name>
    <name type="common">Green alga</name>
    <dbReference type="NCBI Taxonomy" id="3047"/>
    <lineage>
        <taxon>Eukaryota</taxon>
        <taxon>Viridiplantae</taxon>
        <taxon>Chlorophyta</taxon>
        <taxon>core chlorophytes</taxon>
        <taxon>Chlorophyceae</taxon>
        <taxon>CS clade</taxon>
        <taxon>Chlamydomonadales</taxon>
        <taxon>Dunaliellaceae</taxon>
        <taxon>Dunaliella</taxon>
    </lineage>
</organism>
<evidence type="ECO:0000256" key="1">
    <source>
        <dbReference type="SAM" id="MobiDB-lite"/>
    </source>
</evidence>
<feature type="compositionally biased region" description="Basic residues" evidence="1">
    <location>
        <begin position="362"/>
        <end position="371"/>
    </location>
</feature>
<gene>
    <name evidence="2" type="ORF">DTER00134_LOCUS9554</name>
</gene>
<evidence type="ECO:0000313" key="2">
    <source>
        <dbReference type="EMBL" id="CAE0494481.1"/>
    </source>
</evidence>
<feature type="region of interest" description="Disordered" evidence="1">
    <location>
        <begin position="284"/>
        <end position="305"/>
    </location>
</feature>
<accession>A0A7S3QVP6</accession>
<protein>
    <submittedName>
        <fullName evidence="2">Uncharacterized protein</fullName>
    </submittedName>
</protein>